<evidence type="ECO:0000256" key="3">
    <source>
        <dbReference type="ARBA" id="ARBA00009789"/>
    </source>
</evidence>
<comment type="similarity">
    <text evidence="8">Belongs to the short-chain dehydrogenases/reductases (SDR) family.</text>
</comment>
<sequence length="485" mass="52242">MTKHKTKTIGVILAAGDGTRFGASVPKQFTKLAGRAVLDYTIDVFEKSSLIDEIVVVTKDDYIGVVENIARSSGWKKLKSIVVGGKNRTESTLAALEALSACPPDTKVLIHDAVRPFVTNTILNDCIQALEQFPAVDTVVPSSDTIVTVQDDDLVAAIPDRSKIRRGQTPQGFRLDIIRQAYTKIIENNYSDKTFTCDCGVVMAMLPGIQVATVPGSASNIKITEPIDLFLAEKLIQSRMVDLEDTTDFAKLQGKRLVIFGGRSGIGKSIRDLALHCGAEVFSASRSENSVDVSDARSVSHFLDRIAADGKQIDAVINTSGVMFREPLAQAASERIREMVETNYLGAINVATASRQHLLKSKGCLVNFSSSSYTRGRALYAVYSSTKAAIVNLSQALAEEWIADGIRVHCISPERTSTPMRRQNFGPEDSSTLLAPEFVAQKTLQAVLLPNTGLVIDVRIARPAPEKTTAGTPSAALASSGLEGL</sequence>
<gene>
    <name evidence="7 10" type="primary">ispD</name>
    <name evidence="10" type="ORF">J2D77_02215</name>
</gene>
<comment type="caution">
    <text evidence="10">The sequence shown here is derived from an EMBL/GenBank/DDBJ whole genome shotgun (WGS) entry which is preliminary data.</text>
</comment>
<proteinExistence type="inferred from homology"/>
<dbReference type="GO" id="GO:0050518">
    <property type="term" value="F:2-C-methyl-D-erythritol 4-phosphate cytidylyltransferase activity"/>
    <property type="evidence" value="ECO:0007669"/>
    <property type="project" value="UniProtKB-UniRule"/>
</dbReference>
<dbReference type="EC" id="2.7.7.60" evidence="7"/>
<feature type="site" description="Transition state stabilizer" evidence="7">
    <location>
        <position position="20"/>
    </location>
</feature>
<dbReference type="Proteomes" id="UP000664073">
    <property type="component" value="Unassembled WGS sequence"/>
</dbReference>
<dbReference type="InterPro" id="IPR050088">
    <property type="entry name" value="IspD/TarI_cytidylyltransf_bact"/>
</dbReference>
<feature type="site" description="Positions MEP for the nucleophilic attack" evidence="7">
    <location>
        <position position="161"/>
    </location>
</feature>
<evidence type="ECO:0000256" key="4">
    <source>
        <dbReference type="ARBA" id="ARBA00022679"/>
    </source>
</evidence>
<dbReference type="SUPFAM" id="SSF51735">
    <property type="entry name" value="NAD(P)-binding Rossmann-fold domains"/>
    <property type="match status" value="1"/>
</dbReference>
<evidence type="ECO:0000256" key="9">
    <source>
        <dbReference type="SAM" id="MobiDB-lite"/>
    </source>
</evidence>
<dbReference type="SUPFAM" id="SSF53448">
    <property type="entry name" value="Nucleotide-diphospho-sugar transferases"/>
    <property type="match status" value="1"/>
</dbReference>
<dbReference type="InterPro" id="IPR029044">
    <property type="entry name" value="Nucleotide-diphossugar_trans"/>
</dbReference>
<comment type="pathway">
    <text evidence="2 7">Isoprenoid biosynthesis; isopentenyl diphosphate biosynthesis via DXP pathway; isopentenyl diphosphate from 1-deoxy-D-xylulose 5-phosphate: step 2/6.</text>
</comment>
<dbReference type="InterPro" id="IPR002347">
    <property type="entry name" value="SDR_fam"/>
</dbReference>
<dbReference type="Pfam" id="PF00106">
    <property type="entry name" value="adh_short"/>
    <property type="match status" value="1"/>
</dbReference>
<dbReference type="AlphaFoldDB" id="A0A939HJN3"/>
<evidence type="ECO:0000313" key="10">
    <source>
        <dbReference type="EMBL" id="MBO1323970.1"/>
    </source>
</evidence>
<dbReference type="InterPro" id="IPR018294">
    <property type="entry name" value="ISPD_synthase_CS"/>
</dbReference>
<dbReference type="Pfam" id="PF01128">
    <property type="entry name" value="IspD"/>
    <property type="match status" value="1"/>
</dbReference>
<dbReference type="NCBIfam" id="NF001183">
    <property type="entry name" value="PRK00155.1-3"/>
    <property type="match status" value="1"/>
</dbReference>
<dbReference type="InterPro" id="IPR001228">
    <property type="entry name" value="IspD"/>
</dbReference>
<dbReference type="PIRSF" id="PIRSF036586">
    <property type="entry name" value="CDP-ribitol_syn"/>
    <property type="match status" value="1"/>
</dbReference>
<evidence type="ECO:0000256" key="2">
    <source>
        <dbReference type="ARBA" id="ARBA00004787"/>
    </source>
</evidence>
<dbReference type="PANTHER" id="PTHR32125">
    <property type="entry name" value="2-C-METHYL-D-ERYTHRITOL 4-PHOSPHATE CYTIDYLYLTRANSFERASE, CHLOROPLASTIC"/>
    <property type="match status" value="1"/>
</dbReference>
<dbReference type="CDD" id="cd02516">
    <property type="entry name" value="CDP-ME_synthetase"/>
    <property type="match status" value="1"/>
</dbReference>
<feature type="site" description="Transition state stabilizer" evidence="7">
    <location>
        <position position="27"/>
    </location>
</feature>
<dbReference type="PRINTS" id="PR00080">
    <property type="entry name" value="SDRFAMILY"/>
</dbReference>
<dbReference type="PROSITE" id="PS01295">
    <property type="entry name" value="ISPD"/>
    <property type="match status" value="1"/>
</dbReference>
<dbReference type="NCBIfam" id="TIGR00453">
    <property type="entry name" value="ispD"/>
    <property type="match status" value="1"/>
</dbReference>
<dbReference type="PROSITE" id="PS00061">
    <property type="entry name" value="ADH_SHORT"/>
    <property type="match status" value="1"/>
</dbReference>
<dbReference type="FunFam" id="3.90.550.10:FF:000003">
    <property type="entry name" value="2-C-methyl-D-erythritol 4-phosphate cytidylyltransferase"/>
    <property type="match status" value="1"/>
</dbReference>
<keyword evidence="5 7" id="KW-0548">Nucleotidyltransferase</keyword>
<keyword evidence="11" id="KW-1185">Reference proteome</keyword>
<dbReference type="Gene3D" id="3.90.550.10">
    <property type="entry name" value="Spore Coat Polysaccharide Biosynthesis Protein SpsA, Chain A"/>
    <property type="match status" value="1"/>
</dbReference>
<evidence type="ECO:0000313" key="11">
    <source>
        <dbReference type="Proteomes" id="UP000664073"/>
    </source>
</evidence>
<dbReference type="GO" id="GO:0019288">
    <property type="term" value="P:isopentenyl diphosphate biosynthetic process, methylerythritol 4-phosphate pathway"/>
    <property type="evidence" value="ECO:0007669"/>
    <property type="project" value="UniProtKB-UniRule"/>
</dbReference>
<evidence type="ECO:0000256" key="5">
    <source>
        <dbReference type="ARBA" id="ARBA00022695"/>
    </source>
</evidence>
<dbReference type="EMBL" id="JAFVMH010000001">
    <property type="protein sequence ID" value="MBO1323970.1"/>
    <property type="molecule type" value="Genomic_DNA"/>
</dbReference>
<dbReference type="PANTHER" id="PTHR32125:SF4">
    <property type="entry name" value="2-C-METHYL-D-ERYTHRITOL 4-PHOSPHATE CYTIDYLYLTRANSFERASE, CHLOROPLASTIC"/>
    <property type="match status" value="1"/>
</dbReference>
<comment type="similarity">
    <text evidence="3 7">Belongs to the IspD/TarI cytidylyltransferase family. IspD subfamily.</text>
</comment>
<name>A0A939HJN3_9PROT</name>
<feature type="region of interest" description="Disordered" evidence="9">
    <location>
        <begin position="466"/>
        <end position="485"/>
    </location>
</feature>
<reference evidence="10" key="1">
    <citation type="submission" date="2021-03" db="EMBL/GenBank/DDBJ databases">
        <title>The complete genome sequence of Acetobacter sp. TBRC 12339.</title>
        <authorList>
            <person name="Charoenyingcharoen P."/>
            <person name="Yukphan P."/>
        </authorList>
    </citation>
    <scope>NUCLEOTIDE SEQUENCE</scope>
    <source>
        <strain evidence="10">TBRC 12339</strain>
    </source>
</reference>
<evidence type="ECO:0000256" key="8">
    <source>
        <dbReference type="RuleBase" id="RU000363"/>
    </source>
</evidence>
<dbReference type="PRINTS" id="PR00081">
    <property type="entry name" value="GDHRDH"/>
</dbReference>
<dbReference type="HAMAP" id="MF_00108">
    <property type="entry name" value="IspD"/>
    <property type="match status" value="1"/>
</dbReference>
<dbReference type="InterPro" id="IPR034683">
    <property type="entry name" value="IspD/TarI"/>
</dbReference>
<dbReference type="RefSeq" id="WP_207844639.1">
    <property type="nucleotide sequence ID" value="NZ_JAFVMH010000001.1"/>
</dbReference>
<comment type="catalytic activity">
    <reaction evidence="1 7">
        <text>2-C-methyl-D-erythritol 4-phosphate + CTP + H(+) = 4-CDP-2-C-methyl-D-erythritol + diphosphate</text>
        <dbReference type="Rhea" id="RHEA:13429"/>
        <dbReference type="ChEBI" id="CHEBI:15378"/>
        <dbReference type="ChEBI" id="CHEBI:33019"/>
        <dbReference type="ChEBI" id="CHEBI:37563"/>
        <dbReference type="ChEBI" id="CHEBI:57823"/>
        <dbReference type="ChEBI" id="CHEBI:58262"/>
        <dbReference type="EC" id="2.7.7.60"/>
    </reaction>
</comment>
<evidence type="ECO:0000256" key="7">
    <source>
        <dbReference type="HAMAP-Rule" id="MF_00108"/>
    </source>
</evidence>
<accession>A0A939HJN3</accession>
<organism evidence="10 11">
    <name type="scientific">Acetobacter garciniae</name>
    <dbReference type="NCBI Taxonomy" id="2817435"/>
    <lineage>
        <taxon>Bacteria</taxon>
        <taxon>Pseudomonadati</taxon>
        <taxon>Pseudomonadota</taxon>
        <taxon>Alphaproteobacteria</taxon>
        <taxon>Acetobacterales</taxon>
        <taxon>Acetobacteraceae</taxon>
        <taxon>Acetobacter</taxon>
    </lineage>
</organism>
<dbReference type="InterPro" id="IPR012115">
    <property type="entry name" value="CDP-ribitol_syn"/>
</dbReference>
<dbReference type="InterPro" id="IPR020904">
    <property type="entry name" value="Sc_DH/Rdtase_CS"/>
</dbReference>
<dbReference type="Gene3D" id="3.40.50.720">
    <property type="entry name" value="NAD(P)-binding Rossmann-like Domain"/>
    <property type="match status" value="1"/>
</dbReference>
<feature type="site" description="Positions MEP for the nucleophilic attack" evidence="7">
    <location>
        <position position="222"/>
    </location>
</feature>
<dbReference type="InterPro" id="IPR036291">
    <property type="entry name" value="NAD(P)-bd_dom_sf"/>
</dbReference>
<keyword evidence="6 7" id="KW-0414">Isoprene biosynthesis</keyword>
<evidence type="ECO:0000256" key="1">
    <source>
        <dbReference type="ARBA" id="ARBA00001282"/>
    </source>
</evidence>
<evidence type="ECO:0000256" key="6">
    <source>
        <dbReference type="ARBA" id="ARBA00023229"/>
    </source>
</evidence>
<comment type="function">
    <text evidence="7">Catalyzes the formation of 4-diphosphocytidyl-2-C-methyl-D-erythritol from CTP and 2-C-methyl-D-erythritol 4-phosphate (MEP).</text>
</comment>
<protein>
    <recommendedName>
        <fullName evidence="7">2-C-methyl-D-erythritol 4-phosphate cytidylyltransferase</fullName>
        <ecNumber evidence="7">2.7.7.60</ecNumber>
    </recommendedName>
    <alternativeName>
        <fullName evidence="7">4-diphosphocytidyl-2C-methyl-D-erythritol synthase</fullName>
    </alternativeName>
    <alternativeName>
        <fullName evidence="7">MEP cytidylyltransferase</fullName>
        <shortName evidence="7">MCT</shortName>
    </alternativeName>
</protein>
<dbReference type="CDD" id="cd05233">
    <property type="entry name" value="SDR_c"/>
    <property type="match status" value="1"/>
</dbReference>
<keyword evidence="4 7" id="KW-0808">Transferase</keyword>